<evidence type="ECO:0000256" key="2">
    <source>
        <dbReference type="ARBA" id="ARBA00022676"/>
    </source>
</evidence>
<dbReference type="RefSeq" id="XP_008074800.1">
    <property type="nucleotide sequence ID" value="XM_008076609.1"/>
</dbReference>
<keyword evidence="2 4" id="KW-0328">Glycosyltransferase</keyword>
<comment type="similarity">
    <text evidence="1 4">Belongs to the glycosyltransferase 2 family.</text>
</comment>
<dbReference type="CDD" id="cd06442">
    <property type="entry name" value="DPM1_like"/>
    <property type="match status" value="1"/>
</dbReference>
<comment type="function">
    <text evidence="4">Transfers mannose from GDP-mannose to dolichol monophosphate to form dolichol phosphate mannose (Dol-P-Man) which is the mannosyl donor in pathways leading to N-glycosylation, glycosyl phosphatidylinositol membrane anchoring, and O-mannosylation of proteins.</text>
</comment>
<keyword evidence="4" id="KW-0256">Endoplasmic reticulum</keyword>
<protein>
    <recommendedName>
        <fullName evidence="4">Dolichol-phosphate mannosyltransferase subunit 1</fullName>
        <ecNumber evidence="4">2.4.1.83</ecNumber>
    </recommendedName>
</protein>
<keyword evidence="7" id="KW-1185">Reference proteome</keyword>
<evidence type="ECO:0000256" key="1">
    <source>
        <dbReference type="ARBA" id="ARBA00006739"/>
    </source>
</evidence>
<comment type="subcellular location">
    <subcellularLocation>
        <location evidence="4">Endoplasmic reticulum</location>
    </subcellularLocation>
</comment>
<dbReference type="InterPro" id="IPR001173">
    <property type="entry name" value="Glyco_trans_2-like"/>
</dbReference>
<dbReference type="PANTHER" id="PTHR43398">
    <property type="entry name" value="DOLICHOL-PHOSPHATE MANNOSYLTRANSFERASE SUBUNIT 1"/>
    <property type="match status" value="1"/>
</dbReference>
<comment type="subunit">
    <text evidence="4">Component of the dolichol-phosphate mannose (DPM) synthase complex.</text>
</comment>
<dbReference type="InParanoid" id="L2GTX9"/>
<gene>
    <name evidence="6" type="ORF">VCUG_01784</name>
</gene>
<dbReference type="GeneID" id="19879657"/>
<dbReference type="Proteomes" id="UP000011081">
    <property type="component" value="Unassembled WGS sequence"/>
</dbReference>
<evidence type="ECO:0000313" key="7">
    <source>
        <dbReference type="Proteomes" id="UP000011081"/>
    </source>
</evidence>
<evidence type="ECO:0000313" key="6">
    <source>
        <dbReference type="EMBL" id="ELA46758.1"/>
    </source>
</evidence>
<dbReference type="EMBL" id="GL877434">
    <property type="protein sequence ID" value="ELA46758.1"/>
    <property type="molecule type" value="Genomic_DNA"/>
</dbReference>
<dbReference type="GO" id="GO:0035269">
    <property type="term" value="P:protein O-linked glycosylation via mannose"/>
    <property type="evidence" value="ECO:0007669"/>
    <property type="project" value="TreeGrafter"/>
</dbReference>
<dbReference type="GO" id="GO:0005789">
    <property type="term" value="C:endoplasmic reticulum membrane"/>
    <property type="evidence" value="ECO:0007669"/>
    <property type="project" value="TreeGrafter"/>
</dbReference>
<dbReference type="UniPathway" id="UPA00378"/>
<keyword evidence="3 4" id="KW-0808">Transferase</keyword>
<dbReference type="HOGENOM" id="CLU_033536_13_3_1"/>
<accession>L2GTX9</accession>
<dbReference type="SUPFAM" id="SSF53448">
    <property type="entry name" value="Nucleotide-diphospho-sugar transferases"/>
    <property type="match status" value="1"/>
</dbReference>
<comment type="catalytic activity">
    <reaction evidence="4">
        <text>a di-trans,poly-cis-dolichyl phosphate + GDP-alpha-D-mannose = a di-trans,poly-cis-dolichyl beta-D-mannosyl phosphate + GDP</text>
        <dbReference type="Rhea" id="RHEA:21184"/>
        <dbReference type="Rhea" id="RHEA-COMP:19498"/>
        <dbReference type="Rhea" id="RHEA-COMP:19501"/>
        <dbReference type="ChEBI" id="CHEBI:57527"/>
        <dbReference type="ChEBI" id="CHEBI:57683"/>
        <dbReference type="ChEBI" id="CHEBI:58189"/>
        <dbReference type="ChEBI" id="CHEBI:58211"/>
    </reaction>
</comment>
<organism evidence="6 7">
    <name type="scientific">Vavraia culicis (isolate floridensis)</name>
    <name type="common">Microsporidian parasite</name>
    <dbReference type="NCBI Taxonomy" id="948595"/>
    <lineage>
        <taxon>Eukaryota</taxon>
        <taxon>Fungi</taxon>
        <taxon>Fungi incertae sedis</taxon>
        <taxon>Microsporidia</taxon>
        <taxon>Pleistophoridae</taxon>
        <taxon>Vavraia</taxon>
    </lineage>
</organism>
<dbReference type="InterPro" id="IPR029044">
    <property type="entry name" value="Nucleotide-diphossugar_trans"/>
</dbReference>
<dbReference type="VEuPathDB" id="MicrosporidiaDB:VCUG_01784"/>
<dbReference type="STRING" id="948595.L2GTX9"/>
<reference evidence="7" key="1">
    <citation type="submission" date="2011-03" db="EMBL/GenBank/DDBJ databases">
        <title>The genome sequence of Vavraia culicis strain floridensis.</title>
        <authorList>
            <consortium name="The Broad Institute Genome Sequencing Platform"/>
            <person name="Cuomo C."/>
            <person name="Becnel J."/>
            <person name="Sanscrainte N."/>
            <person name="Young S.K."/>
            <person name="Zeng Q."/>
            <person name="Gargeya S."/>
            <person name="Fitzgerald M."/>
            <person name="Haas B."/>
            <person name="Abouelleil A."/>
            <person name="Alvarado L."/>
            <person name="Arachchi H.M."/>
            <person name="Berlin A."/>
            <person name="Chapman S.B."/>
            <person name="Gearin G."/>
            <person name="Goldberg J."/>
            <person name="Griggs A."/>
            <person name="Gujja S."/>
            <person name="Hansen M."/>
            <person name="Heiman D."/>
            <person name="Howarth C."/>
            <person name="Larimer J."/>
            <person name="Lui A."/>
            <person name="MacDonald P.J.P."/>
            <person name="McCowen C."/>
            <person name="Montmayeur A."/>
            <person name="Murphy C."/>
            <person name="Neiman D."/>
            <person name="Pearson M."/>
            <person name="Priest M."/>
            <person name="Roberts A."/>
            <person name="Saif S."/>
            <person name="Shea T."/>
            <person name="Sisk P."/>
            <person name="Stolte C."/>
            <person name="Sykes S."/>
            <person name="Wortman J."/>
            <person name="Nusbaum C."/>
            <person name="Birren B."/>
        </authorList>
    </citation>
    <scope>NUCLEOTIDE SEQUENCE [LARGE SCALE GENOMIC DNA]</scope>
    <source>
        <strain evidence="7">floridensis</strain>
    </source>
</reference>
<feature type="domain" description="Glycosyltransferase 2-like" evidence="5">
    <location>
        <begin position="3"/>
        <end position="170"/>
    </location>
</feature>
<dbReference type="PANTHER" id="PTHR43398:SF1">
    <property type="entry name" value="DOLICHOL-PHOSPHATE MANNOSYLTRANSFERASE SUBUNIT 1"/>
    <property type="match status" value="1"/>
</dbReference>
<dbReference type="EC" id="2.4.1.83" evidence="4"/>
<dbReference type="Pfam" id="PF00535">
    <property type="entry name" value="Glycos_transf_2"/>
    <property type="match status" value="1"/>
</dbReference>
<dbReference type="InterPro" id="IPR039528">
    <property type="entry name" value="DPM1-like"/>
</dbReference>
<dbReference type="GO" id="GO:0004582">
    <property type="term" value="F:dolichyl-phosphate beta-D-mannosyltransferase activity"/>
    <property type="evidence" value="ECO:0007669"/>
    <property type="project" value="UniProtKB-UniRule"/>
</dbReference>
<dbReference type="FunCoup" id="L2GTX9">
    <property type="interactions" value="159"/>
</dbReference>
<dbReference type="FunFam" id="3.90.550.10:FF:000122">
    <property type="entry name" value="Dolichol-phosphate mannosyltransferase subunit 1"/>
    <property type="match status" value="1"/>
</dbReference>
<evidence type="ECO:0000259" key="5">
    <source>
        <dbReference type="Pfam" id="PF00535"/>
    </source>
</evidence>
<dbReference type="Gene3D" id="3.90.550.10">
    <property type="entry name" value="Spore Coat Polysaccharide Biosynthesis Protein SpsA, Chain A"/>
    <property type="match status" value="1"/>
</dbReference>
<dbReference type="GO" id="GO:0006488">
    <property type="term" value="P:dolichol-linked oligosaccharide biosynthetic process"/>
    <property type="evidence" value="ECO:0007669"/>
    <property type="project" value="TreeGrafter"/>
</dbReference>
<dbReference type="OMA" id="KCFRREV"/>
<dbReference type="GO" id="GO:0006506">
    <property type="term" value="P:GPI anchor biosynthetic process"/>
    <property type="evidence" value="ECO:0007669"/>
    <property type="project" value="TreeGrafter"/>
</dbReference>
<comment type="pathway">
    <text evidence="4">Protein modification; protein glycosylation.</text>
</comment>
<evidence type="ECO:0000256" key="4">
    <source>
        <dbReference type="RuleBase" id="RU365083"/>
    </source>
</evidence>
<name>L2GTX9_VAVCU</name>
<sequence length="234" mass="27087">MYTIIIPTYNERDNVEILCIFLKETFTQLNLPYSMIFIDDASPDGTYELVCQLRDEFPIMAIRRNQKSGLGSAYKHALKYCENSEFVIIMDSDLSQNPFDIQNLIQTQRKSNYDLVYGTRYNQGNVVNWPFLRKVISRGANNLAQIMLGVDITDYTNSFRLYRTSLLKTIVPLVKSDGFAFQTEVIYRAAVHDFKIGEYPIIFHDRCTGSSKMKFVEIVLYVKTLLSLMVCRES</sequence>
<dbReference type="AlphaFoldDB" id="L2GTX9"/>
<proteinExistence type="inferred from homology"/>
<dbReference type="OrthoDB" id="2603at2759"/>
<evidence type="ECO:0000256" key="3">
    <source>
        <dbReference type="ARBA" id="ARBA00022679"/>
    </source>
</evidence>